<dbReference type="GO" id="GO:0016973">
    <property type="term" value="P:poly(A)+ mRNA export from nucleus"/>
    <property type="evidence" value="ECO:0007669"/>
    <property type="project" value="TreeGrafter"/>
</dbReference>
<dbReference type="Proteomes" id="UP001054945">
    <property type="component" value="Unassembled WGS sequence"/>
</dbReference>
<accession>A0AAV4RPU4</accession>
<dbReference type="InterPro" id="IPR051037">
    <property type="entry name" value="RNAPII_TF_IWS1"/>
</dbReference>
<keyword evidence="2" id="KW-1185">Reference proteome</keyword>
<organism evidence="1 2">
    <name type="scientific">Caerostris extrusa</name>
    <name type="common">Bark spider</name>
    <name type="synonym">Caerostris bankana</name>
    <dbReference type="NCBI Taxonomy" id="172846"/>
    <lineage>
        <taxon>Eukaryota</taxon>
        <taxon>Metazoa</taxon>
        <taxon>Ecdysozoa</taxon>
        <taxon>Arthropoda</taxon>
        <taxon>Chelicerata</taxon>
        <taxon>Arachnida</taxon>
        <taxon>Araneae</taxon>
        <taxon>Araneomorphae</taxon>
        <taxon>Entelegynae</taxon>
        <taxon>Araneoidea</taxon>
        <taxon>Araneidae</taxon>
        <taxon>Caerostris</taxon>
    </lineage>
</organism>
<evidence type="ECO:0000313" key="2">
    <source>
        <dbReference type="Proteomes" id="UP001054945"/>
    </source>
</evidence>
<protein>
    <submittedName>
        <fullName evidence="1">Protein IWS1 homolog</fullName>
    </submittedName>
</protein>
<proteinExistence type="predicted"/>
<reference evidence="1 2" key="1">
    <citation type="submission" date="2021-06" db="EMBL/GenBank/DDBJ databases">
        <title>Caerostris extrusa draft genome.</title>
        <authorList>
            <person name="Kono N."/>
            <person name="Arakawa K."/>
        </authorList>
    </citation>
    <scope>NUCLEOTIDE SEQUENCE [LARGE SCALE GENOMIC DNA]</scope>
</reference>
<dbReference type="PANTHER" id="PTHR46010">
    <property type="entry name" value="PROTEIN IWS1 HOMOLOG"/>
    <property type="match status" value="1"/>
</dbReference>
<dbReference type="AlphaFoldDB" id="A0AAV4RPU4"/>
<comment type="caution">
    <text evidence="1">The sequence shown here is derived from an EMBL/GenBank/DDBJ whole genome shotgun (WGS) entry which is preliminary data.</text>
</comment>
<evidence type="ECO:0000313" key="1">
    <source>
        <dbReference type="EMBL" id="GIY22487.1"/>
    </source>
</evidence>
<sequence>AIRPGDKGWIGRARVPMPSNKDYVNRPKWNVEMEFGRGPAKKPLNRIEKHMRMLQDKKRLSKQQRAITISIEGRKMAI</sequence>
<dbReference type="PANTHER" id="PTHR46010:SF1">
    <property type="entry name" value="PROTEIN IWS1 HOMOLOG"/>
    <property type="match status" value="1"/>
</dbReference>
<name>A0AAV4RPU4_CAEEX</name>
<feature type="non-terminal residue" evidence="1">
    <location>
        <position position="1"/>
    </location>
</feature>
<gene>
    <name evidence="1" type="primary">Iws1</name>
    <name evidence="1" type="ORF">CEXT_239591</name>
</gene>
<dbReference type="EMBL" id="BPLR01008156">
    <property type="protein sequence ID" value="GIY22487.1"/>
    <property type="molecule type" value="Genomic_DNA"/>
</dbReference>
<dbReference type="GO" id="GO:0005634">
    <property type="term" value="C:nucleus"/>
    <property type="evidence" value="ECO:0007669"/>
    <property type="project" value="TreeGrafter"/>
</dbReference>